<protein>
    <submittedName>
        <fullName evidence="3">Uncharacterized protein</fullName>
    </submittedName>
</protein>
<feature type="compositionally biased region" description="Polar residues" evidence="2">
    <location>
        <begin position="105"/>
        <end position="121"/>
    </location>
</feature>
<keyword evidence="1" id="KW-0175">Coiled coil</keyword>
<feature type="region of interest" description="Disordered" evidence="2">
    <location>
        <begin position="1"/>
        <end position="79"/>
    </location>
</feature>
<feature type="region of interest" description="Disordered" evidence="2">
    <location>
        <begin position="97"/>
        <end position="121"/>
    </location>
</feature>
<gene>
    <name evidence="3" type="ORF">SteCoe_17520</name>
</gene>
<dbReference type="Proteomes" id="UP000187209">
    <property type="component" value="Unassembled WGS sequence"/>
</dbReference>
<proteinExistence type="predicted"/>
<feature type="coiled-coil region" evidence="1">
    <location>
        <begin position="200"/>
        <end position="238"/>
    </location>
</feature>
<comment type="caution">
    <text evidence="3">The sequence shown here is derived from an EMBL/GenBank/DDBJ whole genome shotgun (WGS) entry which is preliminary data.</text>
</comment>
<feature type="coiled-coil region" evidence="1">
    <location>
        <begin position="427"/>
        <end position="461"/>
    </location>
</feature>
<feature type="compositionally biased region" description="Polar residues" evidence="2">
    <location>
        <begin position="36"/>
        <end position="47"/>
    </location>
</feature>
<keyword evidence="4" id="KW-1185">Reference proteome</keyword>
<evidence type="ECO:0000313" key="4">
    <source>
        <dbReference type="Proteomes" id="UP000187209"/>
    </source>
</evidence>
<evidence type="ECO:0000313" key="3">
    <source>
        <dbReference type="EMBL" id="OMJ81929.1"/>
    </source>
</evidence>
<dbReference type="EMBL" id="MPUH01000361">
    <property type="protein sequence ID" value="OMJ81929.1"/>
    <property type="molecule type" value="Genomic_DNA"/>
</dbReference>
<name>A0A1R2BYV8_9CILI</name>
<reference evidence="3 4" key="1">
    <citation type="submission" date="2016-11" db="EMBL/GenBank/DDBJ databases">
        <title>The macronuclear genome of Stentor coeruleus: a giant cell with tiny introns.</title>
        <authorList>
            <person name="Slabodnick M."/>
            <person name="Ruby J.G."/>
            <person name="Reiff S.B."/>
            <person name="Swart E.C."/>
            <person name="Gosai S."/>
            <person name="Prabakaran S."/>
            <person name="Witkowska E."/>
            <person name="Larue G.E."/>
            <person name="Fisher S."/>
            <person name="Freeman R.M."/>
            <person name="Gunawardena J."/>
            <person name="Chu W."/>
            <person name="Stover N.A."/>
            <person name="Gregory B.D."/>
            <person name="Nowacki M."/>
            <person name="Derisi J."/>
            <person name="Roy S.W."/>
            <person name="Marshall W.F."/>
            <person name="Sood P."/>
        </authorList>
    </citation>
    <scope>NUCLEOTIDE SEQUENCE [LARGE SCALE GENOMIC DNA]</scope>
    <source>
        <strain evidence="3">WM001</strain>
    </source>
</reference>
<feature type="compositionally biased region" description="Polar residues" evidence="2">
    <location>
        <begin position="11"/>
        <end position="22"/>
    </location>
</feature>
<dbReference type="AlphaFoldDB" id="A0A1R2BYV8"/>
<feature type="coiled-coil region" evidence="1">
    <location>
        <begin position="306"/>
        <end position="371"/>
    </location>
</feature>
<sequence>MNTRIAKFKTETSIDSTKSSPNKARKFKSFLLPQIKDTNLSPSSSRQFLHPEQTKDSLPSVFKTQLPTPKSDETISSNSSYSSFSQVAQAISSSILSSDQSSASDTNKFSPSNIDSPVSMPTPNKEKFKYKIIPASTEEDPFIVAPLKIRRRKSDLVLDNVKRSASAANICEENSLPLSQELANMKNKYEGLEEIYFSDTNMLKRETEKKKQKYKKLKEDHKLLAQRYELLNEKYREKAEGIAKFKESFDENKFKLEKVSKDLEYQQFLNSRVLNGVKDYNNRLIKEDVETVQVLLEKKSEFENFIKKQDQEIRELKKIIDGKNAEIDKQKEKIKTLQLNVIEMTNFKEKNVKLKKKLNKAKNALDNAVLDCKNISLTHTESIKRFSQAENDLKTTINNLSYATSLKLERISKIKVLKNPTCYKGLYENADDNFKKLSKKVEILENDLLVCKEENQKLLKDLEYMKKITEEKNARIEMIEKKCMENDENKVNQAKQVTLKSVAKIIKKYEKKVENLIFDVYCNKCTESLEKNTDDSKENLLLSCPHKLLNDCEIFGEFAKEFRSEFFFDD</sequence>
<accession>A0A1R2BYV8</accession>
<evidence type="ECO:0000256" key="1">
    <source>
        <dbReference type="SAM" id="Coils"/>
    </source>
</evidence>
<evidence type="ECO:0000256" key="2">
    <source>
        <dbReference type="SAM" id="MobiDB-lite"/>
    </source>
</evidence>
<organism evidence="3 4">
    <name type="scientific">Stentor coeruleus</name>
    <dbReference type="NCBI Taxonomy" id="5963"/>
    <lineage>
        <taxon>Eukaryota</taxon>
        <taxon>Sar</taxon>
        <taxon>Alveolata</taxon>
        <taxon>Ciliophora</taxon>
        <taxon>Postciliodesmatophora</taxon>
        <taxon>Heterotrichea</taxon>
        <taxon>Heterotrichida</taxon>
        <taxon>Stentoridae</taxon>
        <taxon>Stentor</taxon>
    </lineage>
</organism>